<evidence type="ECO:0000313" key="2">
    <source>
        <dbReference type="EMBL" id="KAK1390161.1"/>
    </source>
</evidence>
<evidence type="ECO:0000313" key="3">
    <source>
        <dbReference type="Proteomes" id="UP001237642"/>
    </source>
</evidence>
<dbReference type="Proteomes" id="UP001237642">
    <property type="component" value="Unassembled WGS sequence"/>
</dbReference>
<keyword evidence="1" id="KW-1133">Transmembrane helix</keyword>
<sequence>MPTLVNYRGDDEFYSAGLACSADSALFFSIGSNMDVYDPSRKKARISNPFAFESQMRRRNLPLKIFMMNASDEADVFRTIQVCLKMRESYVFREEVALWEKEIITDPGLLSLVNVNGTGSVFLSLFIAGLLLF</sequence>
<dbReference type="EMBL" id="JAUIZM010000004">
    <property type="protein sequence ID" value="KAK1390161.1"/>
    <property type="molecule type" value="Genomic_DNA"/>
</dbReference>
<proteinExistence type="predicted"/>
<keyword evidence="3" id="KW-1185">Reference proteome</keyword>
<evidence type="ECO:0000256" key="1">
    <source>
        <dbReference type="SAM" id="Phobius"/>
    </source>
</evidence>
<reference evidence="2" key="2">
    <citation type="submission" date="2023-05" db="EMBL/GenBank/DDBJ databases">
        <authorList>
            <person name="Schelkunov M.I."/>
        </authorList>
    </citation>
    <scope>NUCLEOTIDE SEQUENCE</scope>
    <source>
        <strain evidence="2">Hsosn_3</strain>
        <tissue evidence="2">Leaf</tissue>
    </source>
</reference>
<accession>A0AAD8ISP2</accession>
<comment type="caution">
    <text evidence="2">The sequence shown here is derived from an EMBL/GenBank/DDBJ whole genome shotgun (WGS) entry which is preliminary data.</text>
</comment>
<organism evidence="2 3">
    <name type="scientific">Heracleum sosnowskyi</name>
    <dbReference type="NCBI Taxonomy" id="360622"/>
    <lineage>
        <taxon>Eukaryota</taxon>
        <taxon>Viridiplantae</taxon>
        <taxon>Streptophyta</taxon>
        <taxon>Embryophyta</taxon>
        <taxon>Tracheophyta</taxon>
        <taxon>Spermatophyta</taxon>
        <taxon>Magnoliopsida</taxon>
        <taxon>eudicotyledons</taxon>
        <taxon>Gunneridae</taxon>
        <taxon>Pentapetalae</taxon>
        <taxon>asterids</taxon>
        <taxon>campanulids</taxon>
        <taxon>Apiales</taxon>
        <taxon>Apiaceae</taxon>
        <taxon>Apioideae</taxon>
        <taxon>apioid superclade</taxon>
        <taxon>Tordylieae</taxon>
        <taxon>Tordyliinae</taxon>
        <taxon>Heracleum</taxon>
    </lineage>
</organism>
<dbReference type="AlphaFoldDB" id="A0AAD8ISP2"/>
<gene>
    <name evidence="2" type="ORF">POM88_018339</name>
</gene>
<keyword evidence="1" id="KW-0812">Transmembrane</keyword>
<dbReference type="Gene3D" id="3.20.20.140">
    <property type="entry name" value="Metal-dependent hydrolases"/>
    <property type="match status" value="1"/>
</dbReference>
<protein>
    <submittedName>
        <fullName evidence="2">Uncharacterized protein</fullName>
    </submittedName>
</protein>
<keyword evidence="1" id="KW-0472">Membrane</keyword>
<reference evidence="2" key="1">
    <citation type="submission" date="2023-02" db="EMBL/GenBank/DDBJ databases">
        <title>Genome of toxic invasive species Heracleum sosnowskyi carries increased number of genes despite the absence of recent whole-genome duplications.</title>
        <authorList>
            <person name="Schelkunov M."/>
            <person name="Shtratnikova V."/>
            <person name="Makarenko M."/>
            <person name="Klepikova A."/>
            <person name="Omelchenko D."/>
            <person name="Novikova G."/>
            <person name="Obukhova E."/>
            <person name="Bogdanov V."/>
            <person name="Penin A."/>
            <person name="Logacheva M."/>
        </authorList>
    </citation>
    <scope>NUCLEOTIDE SEQUENCE</scope>
    <source>
        <strain evidence="2">Hsosn_3</strain>
        <tissue evidence="2">Leaf</tissue>
    </source>
</reference>
<name>A0AAD8ISP2_9APIA</name>
<feature type="transmembrane region" description="Helical" evidence="1">
    <location>
        <begin position="109"/>
        <end position="132"/>
    </location>
</feature>